<evidence type="ECO:0000313" key="1">
    <source>
        <dbReference type="EMBL" id="RYR02723.1"/>
    </source>
</evidence>
<sequence length="115" mass="13358">MVWLAKDALVSQFVNLLRDEIFYQIRYFGVGLNVGNFMTTHHDIPRYGFNFVSFDTLNALGFDYTYLVDVIGYFSGIRSKKTLEKNDKFTKYNVIGTFYMLAQMGSSYADMVLIR</sequence>
<dbReference type="AlphaFoldDB" id="A0A444YL83"/>
<accession>A0A444YL83</accession>
<evidence type="ECO:0000313" key="2">
    <source>
        <dbReference type="Proteomes" id="UP000289738"/>
    </source>
</evidence>
<protein>
    <submittedName>
        <fullName evidence="1">Uncharacterized protein</fullName>
    </submittedName>
</protein>
<proteinExistence type="predicted"/>
<gene>
    <name evidence="1" type="ORF">Ahy_B06g081534</name>
</gene>
<keyword evidence="2" id="KW-1185">Reference proteome</keyword>
<dbReference type="Proteomes" id="UP000289738">
    <property type="component" value="Chromosome B06"/>
</dbReference>
<name>A0A444YL83_ARAHY</name>
<organism evidence="1 2">
    <name type="scientific">Arachis hypogaea</name>
    <name type="common">Peanut</name>
    <dbReference type="NCBI Taxonomy" id="3818"/>
    <lineage>
        <taxon>Eukaryota</taxon>
        <taxon>Viridiplantae</taxon>
        <taxon>Streptophyta</taxon>
        <taxon>Embryophyta</taxon>
        <taxon>Tracheophyta</taxon>
        <taxon>Spermatophyta</taxon>
        <taxon>Magnoliopsida</taxon>
        <taxon>eudicotyledons</taxon>
        <taxon>Gunneridae</taxon>
        <taxon>Pentapetalae</taxon>
        <taxon>rosids</taxon>
        <taxon>fabids</taxon>
        <taxon>Fabales</taxon>
        <taxon>Fabaceae</taxon>
        <taxon>Papilionoideae</taxon>
        <taxon>50 kb inversion clade</taxon>
        <taxon>dalbergioids sensu lato</taxon>
        <taxon>Dalbergieae</taxon>
        <taxon>Pterocarpus clade</taxon>
        <taxon>Arachis</taxon>
    </lineage>
</organism>
<comment type="caution">
    <text evidence="1">The sequence shown here is derived from an EMBL/GenBank/DDBJ whole genome shotgun (WGS) entry which is preliminary data.</text>
</comment>
<dbReference type="EMBL" id="SDMP01000016">
    <property type="protein sequence ID" value="RYR02723.1"/>
    <property type="molecule type" value="Genomic_DNA"/>
</dbReference>
<reference evidence="1 2" key="1">
    <citation type="submission" date="2019-01" db="EMBL/GenBank/DDBJ databases">
        <title>Sequencing of cultivated peanut Arachis hypogaea provides insights into genome evolution and oil improvement.</title>
        <authorList>
            <person name="Chen X."/>
        </authorList>
    </citation>
    <scope>NUCLEOTIDE SEQUENCE [LARGE SCALE GENOMIC DNA]</scope>
    <source>
        <strain evidence="2">cv. Fuhuasheng</strain>
        <tissue evidence="1">Leaves</tissue>
    </source>
</reference>